<organism evidence="1 2">
    <name type="scientific">Bemisia tabaci</name>
    <name type="common">Sweetpotato whitefly</name>
    <name type="synonym">Aleurodes tabaci</name>
    <dbReference type="NCBI Taxonomy" id="7038"/>
    <lineage>
        <taxon>Eukaryota</taxon>
        <taxon>Metazoa</taxon>
        <taxon>Ecdysozoa</taxon>
        <taxon>Arthropoda</taxon>
        <taxon>Hexapoda</taxon>
        <taxon>Insecta</taxon>
        <taxon>Pterygota</taxon>
        <taxon>Neoptera</taxon>
        <taxon>Paraneoptera</taxon>
        <taxon>Hemiptera</taxon>
        <taxon>Sternorrhyncha</taxon>
        <taxon>Aleyrodoidea</taxon>
        <taxon>Aleyrodidae</taxon>
        <taxon>Aleyrodinae</taxon>
        <taxon>Bemisia</taxon>
    </lineage>
</organism>
<dbReference type="AlphaFoldDB" id="A0A9P0AFY0"/>
<dbReference type="EMBL" id="OU963866">
    <property type="protein sequence ID" value="CAH0390876.1"/>
    <property type="molecule type" value="Genomic_DNA"/>
</dbReference>
<dbReference type="Proteomes" id="UP001152759">
    <property type="component" value="Chromosome 5"/>
</dbReference>
<gene>
    <name evidence="1" type="ORF">BEMITA_LOCUS9561</name>
</gene>
<evidence type="ECO:0000313" key="1">
    <source>
        <dbReference type="EMBL" id="CAH0390876.1"/>
    </source>
</evidence>
<protein>
    <submittedName>
        <fullName evidence="1">Uncharacterized protein</fullName>
    </submittedName>
</protein>
<name>A0A9P0AFY0_BEMTA</name>
<sequence>MFAEMFRSLKRPAPFCQPPPDYEGLRRRRPNPIPACGLRSAVFHAGPSTVPPALPKAPFSRLSALVEFARAFGTLFSRPTTVSANSVLQLLLNETSSEEAALGVVQQQYINGKLIKIQSALEAAVSLDASAARRNLQEASSDED</sequence>
<evidence type="ECO:0000313" key="2">
    <source>
        <dbReference type="Proteomes" id="UP001152759"/>
    </source>
</evidence>
<keyword evidence="2" id="KW-1185">Reference proteome</keyword>
<reference evidence="1" key="1">
    <citation type="submission" date="2021-12" db="EMBL/GenBank/DDBJ databases">
        <authorList>
            <person name="King R."/>
        </authorList>
    </citation>
    <scope>NUCLEOTIDE SEQUENCE</scope>
</reference>
<proteinExistence type="predicted"/>
<accession>A0A9P0AFY0</accession>